<accession>A0A4Y9JUN2</accession>
<dbReference type="EMBL" id="SPPA01000023">
    <property type="protein sequence ID" value="TFV08609.1"/>
    <property type="molecule type" value="Genomic_DNA"/>
</dbReference>
<gene>
    <name evidence="2" type="ORF">E4T80_09980</name>
</gene>
<evidence type="ECO:0000313" key="3">
    <source>
        <dbReference type="Proteomes" id="UP000297396"/>
    </source>
</evidence>
<dbReference type="OrthoDB" id="9905533at2"/>
<sequence>MKKRLLILLGLITGFANAEMSVLIANKDTAGIFKNFVIQDNNLNKCLFPEIYRSSDRGITVLDRWWDDVENNGRLKRSHYLKLKMRLAQNVMPQSLAEDFLSGELPDELDKQYQIALKKYAKTTTLKGKNACDKVGQYATDLVESYDELDDKWDKPVRSPF</sequence>
<organism evidence="2 3">
    <name type="scientific">Muribacter muris</name>
    <dbReference type="NCBI Taxonomy" id="67855"/>
    <lineage>
        <taxon>Bacteria</taxon>
        <taxon>Pseudomonadati</taxon>
        <taxon>Pseudomonadota</taxon>
        <taxon>Gammaproteobacteria</taxon>
        <taxon>Pasteurellales</taxon>
        <taxon>Pasteurellaceae</taxon>
        <taxon>Muribacter</taxon>
    </lineage>
</organism>
<protein>
    <submittedName>
        <fullName evidence="2">Uncharacterized protein</fullName>
    </submittedName>
</protein>
<reference evidence="2 3" key="1">
    <citation type="submission" date="2019-03" db="EMBL/GenBank/DDBJ databases">
        <title>Diversity of the mouse oral microbiome.</title>
        <authorList>
            <person name="Joseph S."/>
            <person name="Aduse-Opoku J."/>
            <person name="Curtis M."/>
            <person name="Wade W."/>
            <person name="Hashim A."/>
        </authorList>
    </citation>
    <scope>NUCLEOTIDE SEQUENCE [LARGE SCALE GENOMIC DNA]</scope>
    <source>
        <strain evidence="2 3">WT12</strain>
    </source>
</reference>
<dbReference type="RefSeq" id="WP_135057999.1">
    <property type="nucleotide sequence ID" value="NZ_JADGLC010000023.1"/>
</dbReference>
<dbReference type="Proteomes" id="UP000297396">
    <property type="component" value="Unassembled WGS sequence"/>
</dbReference>
<comment type="caution">
    <text evidence="2">The sequence shown here is derived from an EMBL/GenBank/DDBJ whole genome shotgun (WGS) entry which is preliminary data.</text>
</comment>
<name>A0A4Y9JUN2_9PAST</name>
<evidence type="ECO:0000256" key="1">
    <source>
        <dbReference type="SAM" id="SignalP"/>
    </source>
</evidence>
<feature type="signal peptide" evidence="1">
    <location>
        <begin position="1"/>
        <end position="18"/>
    </location>
</feature>
<proteinExistence type="predicted"/>
<dbReference type="AlphaFoldDB" id="A0A4Y9JUN2"/>
<feature type="chain" id="PRO_5021475892" evidence="1">
    <location>
        <begin position="19"/>
        <end position="161"/>
    </location>
</feature>
<evidence type="ECO:0000313" key="2">
    <source>
        <dbReference type="EMBL" id="TFV08609.1"/>
    </source>
</evidence>
<keyword evidence="1" id="KW-0732">Signal</keyword>